<feature type="domain" description="Nephrocystin 3-like N-terminal" evidence="3">
    <location>
        <begin position="37"/>
        <end position="203"/>
    </location>
</feature>
<dbReference type="Proteomes" id="UP000325780">
    <property type="component" value="Unassembled WGS sequence"/>
</dbReference>
<organism evidence="4 5">
    <name type="scientific">Aspergillus avenaceus</name>
    <dbReference type="NCBI Taxonomy" id="36643"/>
    <lineage>
        <taxon>Eukaryota</taxon>
        <taxon>Fungi</taxon>
        <taxon>Dikarya</taxon>
        <taxon>Ascomycota</taxon>
        <taxon>Pezizomycotina</taxon>
        <taxon>Eurotiomycetes</taxon>
        <taxon>Eurotiomycetidae</taxon>
        <taxon>Eurotiales</taxon>
        <taxon>Aspergillaceae</taxon>
        <taxon>Aspergillus</taxon>
        <taxon>Aspergillus subgen. Circumdati</taxon>
    </lineage>
</organism>
<evidence type="ECO:0000313" key="4">
    <source>
        <dbReference type="EMBL" id="KAE8154683.1"/>
    </source>
</evidence>
<sequence>MCRNSRSLESRSRDVLERLNIALYPYHKDRISDRIPGTCDWFVTHRTFKVWQESPKSQLLWVSTNPGCGKSVMMRYLVESVLTSNASRTVLYFFFNDDSEDKRSIVNAMRCILYQLFKQHPNLLTDKILERFETDDRITNSFSELWDILFLAAKQNANKTIICLLDALDECDKSGASQLIEALGKVYKNETANRNLKFLIASRPYDYIRQGLRPLMINGQSLIHLSDEGEAEMKDLSREIDIFIRAKVNTIGDQLQLTNEERNSLDKGIIGIKGIAEITSSLPQSVDEAYERILSKSTDAEQAKILLHVVIGAARPLSVPEINFVLTLQDDHTSYSDLNLEPDYRCIERIKSICGLFIIITYAFLDYSAKHWTAHLLASDIQMEPLNPSLLKLCDGHETLSRNWIRICWDNSTADVPYGYTSAILASYFGLVSVVQHLKNVANIDWKSKDTKHGRSALSWAAGNGHSAVVQFLTRRIWWRRGKGRRAVDSKDWHDRTPLSWAIMNGHEEAAKILLEAGASIDSMDQVGATPLDYAKCRRLHGLISNAKTIMVKLHSLGQLGMVIRKW</sequence>
<dbReference type="OrthoDB" id="20872at2759"/>
<dbReference type="SMART" id="SM00248">
    <property type="entry name" value="ANK"/>
    <property type="match status" value="4"/>
</dbReference>
<keyword evidence="1" id="KW-0677">Repeat</keyword>
<dbReference type="AlphaFoldDB" id="A0A5N6U7Q9"/>
<dbReference type="SUPFAM" id="SSF48403">
    <property type="entry name" value="Ankyrin repeat"/>
    <property type="match status" value="1"/>
</dbReference>
<reference evidence="4 5" key="1">
    <citation type="submission" date="2019-04" db="EMBL/GenBank/DDBJ databases">
        <title>Friends and foes A comparative genomics study of 23 Aspergillus species from section Flavi.</title>
        <authorList>
            <consortium name="DOE Joint Genome Institute"/>
            <person name="Kjaerbolling I."/>
            <person name="Vesth T."/>
            <person name="Frisvad J.C."/>
            <person name="Nybo J.L."/>
            <person name="Theobald S."/>
            <person name="Kildgaard S."/>
            <person name="Isbrandt T."/>
            <person name="Kuo A."/>
            <person name="Sato A."/>
            <person name="Lyhne E.K."/>
            <person name="Kogle M.E."/>
            <person name="Wiebenga A."/>
            <person name="Kun R.S."/>
            <person name="Lubbers R.J."/>
            <person name="Makela M.R."/>
            <person name="Barry K."/>
            <person name="Chovatia M."/>
            <person name="Clum A."/>
            <person name="Daum C."/>
            <person name="Haridas S."/>
            <person name="He G."/>
            <person name="LaButti K."/>
            <person name="Lipzen A."/>
            <person name="Mondo S."/>
            <person name="Riley R."/>
            <person name="Salamov A."/>
            <person name="Simmons B.A."/>
            <person name="Magnuson J.K."/>
            <person name="Henrissat B."/>
            <person name="Mortensen U.H."/>
            <person name="Larsen T.O."/>
            <person name="Devries R.P."/>
            <person name="Grigoriev I.V."/>
            <person name="Machida M."/>
            <person name="Baker S.E."/>
            <person name="Andersen M.R."/>
        </authorList>
    </citation>
    <scope>NUCLEOTIDE SEQUENCE [LARGE SCALE GENOMIC DNA]</scope>
    <source>
        <strain evidence="4 5">IBT 18842</strain>
    </source>
</reference>
<feature type="repeat" description="ANK" evidence="2">
    <location>
        <begin position="494"/>
        <end position="526"/>
    </location>
</feature>
<keyword evidence="2" id="KW-0040">ANK repeat</keyword>
<gene>
    <name evidence="4" type="ORF">BDV25DRAFT_126348</name>
</gene>
<evidence type="ECO:0000256" key="1">
    <source>
        <dbReference type="ARBA" id="ARBA00022737"/>
    </source>
</evidence>
<evidence type="ECO:0000256" key="2">
    <source>
        <dbReference type="PROSITE-ProRule" id="PRU00023"/>
    </source>
</evidence>
<dbReference type="InterPro" id="IPR056884">
    <property type="entry name" value="NPHP3-like_N"/>
</dbReference>
<dbReference type="Gene3D" id="3.40.50.300">
    <property type="entry name" value="P-loop containing nucleotide triphosphate hydrolases"/>
    <property type="match status" value="1"/>
</dbReference>
<accession>A0A5N6U7Q9</accession>
<keyword evidence="5" id="KW-1185">Reference proteome</keyword>
<evidence type="ECO:0000313" key="5">
    <source>
        <dbReference type="Proteomes" id="UP000325780"/>
    </source>
</evidence>
<dbReference type="EMBL" id="ML742027">
    <property type="protein sequence ID" value="KAE8154683.1"/>
    <property type="molecule type" value="Genomic_DNA"/>
</dbReference>
<dbReference type="PROSITE" id="PS50088">
    <property type="entry name" value="ANK_REPEAT"/>
    <property type="match status" value="1"/>
</dbReference>
<dbReference type="InterPro" id="IPR002110">
    <property type="entry name" value="Ankyrin_rpt"/>
</dbReference>
<proteinExistence type="predicted"/>
<protein>
    <recommendedName>
        <fullName evidence="3">Nephrocystin 3-like N-terminal domain-containing protein</fullName>
    </recommendedName>
</protein>
<dbReference type="Pfam" id="PF12796">
    <property type="entry name" value="Ank_2"/>
    <property type="match status" value="1"/>
</dbReference>
<dbReference type="InterPro" id="IPR036770">
    <property type="entry name" value="Ankyrin_rpt-contain_sf"/>
</dbReference>
<dbReference type="PROSITE" id="PS50297">
    <property type="entry name" value="ANK_REP_REGION"/>
    <property type="match status" value="1"/>
</dbReference>
<dbReference type="Pfam" id="PF24883">
    <property type="entry name" value="NPHP3_N"/>
    <property type="match status" value="1"/>
</dbReference>
<name>A0A5N6U7Q9_ASPAV</name>
<dbReference type="InterPro" id="IPR027417">
    <property type="entry name" value="P-loop_NTPase"/>
</dbReference>
<dbReference type="PANTHER" id="PTHR10039">
    <property type="entry name" value="AMELOGENIN"/>
    <property type="match status" value="1"/>
</dbReference>
<dbReference type="SUPFAM" id="SSF52540">
    <property type="entry name" value="P-loop containing nucleoside triphosphate hydrolases"/>
    <property type="match status" value="1"/>
</dbReference>
<evidence type="ECO:0000259" key="3">
    <source>
        <dbReference type="Pfam" id="PF24883"/>
    </source>
</evidence>
<dbReference type="Gene3D" id="1.25.40.20">
    <property type="entry name" value="Ankyrin repeat-containing domain"/>
    <property type="match status" value="1"/>
</dbReference>